<dbReference type="InterPro" id="IPR013430">
    <property type="entry name" value="Toxin_antidote_HigA"/>
</dbReference>
<dbReference type="RefSeq" id="WP_191732913.1">
    <property type="nucleotide sequence ID" value="NZ_JACSPR010000003.1"/>
</dbReference>
<comment type="caution">
    <text evidence="3">The sequence shown here is derived from an EMBL/GenBank/DDBJ whole genome shotgun (WGS) entry which is preliminary data.</text>
</comment>
<keyword evidence="4" id="KW-1185">Reference proteome</keyword>
<keyword evidence="1" id="KW-0238">DNA-binding</keyword>
<dbReference type="NCBIfam" id="TIGR02607">
    <property type="entry name" value="antidote_HigA"/>
    <property type="match status" value="1"/>
</dbReference>
<dbReference type="Pfam" id="PF01381">
    <property type="entry name" value="HTH_3"/>
    <property type="match status" value="1"/>
</dbReference>
<name>A0A8I0HP91_9CORY</name>
<gene>
    <name evidence="3" type="ORF">H9627_04935</name>
</gene>
<dbReference type="AlphaFoldDB" id="A0A8I0HP91"/>
<dbReference type="SUPFAM" id="SSF47413">
    <property type="entry name" value="lambda repressor-like DNA-binding domains"/>
    <property type="match status" value="1"/>
</dbReference>
<evidence type="ECO:0000313" key="3">
    <source>
        <dbReference type="EMBL" id="MBD8029677.1"/>
    </source>
</evidence>
<dbReference type="GO" id="GO:0003677">
    <property type="term" value="F:DNA binding"/>
    <property type="evidence" value="ECO:0007669"/>
    <property type="project" value="UniProtKB-KW"/>
</dbReference>
<evidence type="ECO:0000256" key="1">
    <source>
        <dbReference type="ARBA" id="ARBA00023125"/>
    </source>
</evidence>
<protein>
    <submittedName>
        <fullName evidence="3">HigA family addiction module antidote protein</fullName>
    </submittedName>
</protein>
<reference evidence="3 4" key="1">
    <citation type="submission" date="2020-08" db="EMBL/GenBank/DDBJ databases">
        <title>A Genomic Blueprint of the Chicken Gut Microbiome.</title>
        <authorList>
            <person name="Gilroy R."/>
            <person name="Ravi A."/>
            <person name="Getino M."/>
            <person name="Pursley I."/>
            <person name="Horton D.L."/>
            <person name="Alikhan N.-F."/>
            <person name="Baker D."/>
            <person name="Gharbi K."/>
            <person name="Hall N."/>
            <person name="Watson M."/>
            <person name="Adriaenssens E.M."/>
            <person name="Foster-Nyarko E."/>
            <person name="Jarju S."/>
            <person name="Secka A."/>
            <person name="Antonio M."/>
            <person name="Oren A."/>
            <person name="Chaudhuri R."/>
            <person name="La Ragione R.M."/>
            <person name="Hildebrand F."/>
            <person name="Pallen M.J."/>
        </authorList>
    </citation>
    <scope>NUCLEOTIDE SEQUENCE [LARGE SCALE GENOMIC DNA]</scope>
    <source>
        <strain evidence="3 4">Sa1YVA5</strain>
    </source>
</reference>
<dbReference type="InterPro" id="IPR001387">
    <property type="entry name" value="Cro/C1-type_HTH"/>
</dbReference>
<proteinExistence type="predicted"/>
<dbReference type="PROSITE" id="PS50943">
    <property type="entry name" value="HTH_CROC1"/>
    <property type="match status" value="1"/>
</dbReference>
<organism evidence="3 4">
    <name type="scientific">Corynebacterium gallinarum</name>
    <dbReference type="NCBI Taxonomy" id="2762214"/>
    <lineage>
        <taxon>Bacteria</taxon>
        <taxon>Bacillati</taxon>
        <taxon>Actinomycetota</taxon>
        <taxon>Actinomycetes</taxon>
        <taxon>Mycobacteriales</taxon>
        <taxon>Corynebacteriaceae</taxon>
        <taxon>Corynebacterium</taxon>
    </lineage>
</organism>
<sequence length="111" mass="12370">MGKNRPMRPGQILLEEFMEPLGLSQNGLARALGVPPRRINEIVHGKRAITADTALRLAAYLGPDPQFWMTLQTHYDLSVTYLDNRAVLEAIIPFDGDGNSTSRLNPVLEQE</sequence>
<accession>A0A8I0HP91</accession>
<dbReference type="EMBL" id="JACSPR010000003">
    <property type="protein sequence ID" value="MBD8029677.1"/>
    <property type="molecule type" value="Genomic_DNA"/>
</dbReference>
<dbReference type="CDD" id="cd00093">
    <property type="entry name" value="HTH_XRE"/>
    <property type="match status" value="1"/>
</dbReference>
<dbReference type="PANTHER" id="PTHR36924:SF1">
    <property type="entry name" value="ANTITOXIN HIGA-1"/>
    <property type="match status" value="1"/>
</dbReference>
<dbReference type="SMART" id="SM00530">
    <property type="entry name" value="HTH_XRE"/>
    <property type="match status" value="1"/>
</dbReference>
<evidence type="ECO:0000313" key="4">
    <source>
        <dbReference type="Proteomes" id="UP000650224"/>
    </source>
</evidence>
<dbReference type="InterPro" id="IPR010982">
    <property type="entry name" value="Lambda_DNA-bd_dom_sf"/>
</dbReference>
<feature type="domain" description="HTH cro/C1-type" evidence="2">
    <location>
        <begin position="14"/>
        <end position="68"/>
    </location>
</feature>
<dbReference type="PANTHER" id="PTHR36924">
    <property type="entry name" value="ANTITOXIN HIGA-1"/>
    <property type="match status" value="1"/>
</dbReference>
<dbReference type="Gene3D" id="1.10.260.40">
    <property type="entry name" value="lambda repressor-like DNA-binding domains"/>
    <property type="match status" value="1"/>
</dbReference>
<dbReference type="Proteomes" id="UP000650224">
    <property type="component" value="Unassembled WGS sequence"/>
</dbReference>
<evidence type="ECO:0000259" key="2">
    <source>
        <dbReference type="PROSITE" id="PS50943"/>
    </source>
</evidence>